<evidence type="ECO:0000256" key="1">
    <source>
        <dbReference type="ARBA" id="ARBA00004418"/>
    </source>
</evidence>
<dbReference type="InterPro" id="IPR031811">
    <property type="entry name" value="ALGX/ALGJ_SGNH-like"/>
</dbReference>
<evidence type="ECO:0000256" key="3">
    <source>
        <dbReference type="ARBA" id="ARBA00022679"/>
    </source>
</evidence>
<dbReference type="Proteomes" id="UP001621706">
    <property type="component" value="Unassembled WGS sequence"/>
</dbReference>
<comment type="subcellular location">
    <subcellularLocation>
        <location evidence="1">Periplasm</location>
    </subcellularLocation>
</comment>
<evidence type="ECO:0000256" key="2">
    <source>
        <dbReference type="ARBA" id="ARBA00005182"/>
    </source>
</evidence>
<organism evidence="8 9">
    <name type="scientific">Flavobacterium oreochromis</name>
    <dbReference type="NCBI Taxonomy" id="2906078"/>
    <lineage>
        <taxon>Bacteria</taxon>
        <taxon>Pseudomonadati</taxon>
        <taxon>Bacteroidota</taxon>
        <taxon>Flavobacteriia</taxon>
        <taxon>Flavobacteriales</taxon>
        <taxon>Flavobacteriaceae</taxon>
        <taxon>Flavobacterium</taxon>
    </lineage>
</organism>
<keyword evidence="4" id="KW-0732">Signal</keyword>
<dbReference type="Pfam" id="PF16822">
    <property type="entry name" value="ALGX"/>
    <property type="match status" value="1"/>
</dbReference>
<evidence type="ECO:0000256" key="5">
    <source>
        <dbReference type="ARBA" id="ARBA00022764"/>
    </source>
</evidence>
<reference evidence="8 9" key="1">
    <citation type="submission" date="2024-02" db="EMBL/GenBank/DDBJ databases">
        <title>Comparative Genomic Analysis of Flavobacterium Species Causing Columnaris Disease of Freshwater Fish in Thailand: Insights into Virulence and Resistance Mechanisms.</title>
        <authorList>
            <person name="Nguyen D."/>
            <person name="Chokmangmeepisarn P."/>
            <person name="Khianchaikhan K."/>
            <person name="Morishita M."/>
            <person name="Bunnoy A."/>
            <person name="Rodkhum C."/>
        </authorList>
    </citation>
    <scope>NUCLEOTIDE SEQUENCE [LARGE SCALE GENOMIC DNA]</scope>
    <source>
        <strain evidence="8 9">CNRT2201</strain>
    </source>
</reference>
<evidence type="ECO:0000313" key="8">
    <source>
        <dbReference type="EMBL" id="MFK6999934.1"/>
    </source>
</evidence>
<gene>
    <name evidence="8" type="ORF">V3I07_03385</name>
</gene>
<keyword evidence="9" id="KW-1185">Reference proteome</keyword>
<evidence type="ECO:0000256" key="6">
    <source>
        <dbReference type="ARBA" id="ARBA00022841"/>
    </source>
</evidence>
<proteinExistence type="predicted"/>
<sequence length="271" mass="32424">MTIGDSFSEQGANGYKNYLAKEYDVLHIDRFISQNQIQTLINLLNGDFFNNYQIEYIILQNVERNLIDNIDNIYYKNKLDKNKLDSIIQKNNETKIDYNYKFFSITTIEFPLYYLPKYFIASNYLSNDLVYNFDLNSSKYFSNNSNKLLFYYFDIDRTPKNNKINNCIKLNNILNHISNKLSERNIKLIFLPSPDKYDLYYNAIKNKNNLPKPIFFDIFRKLNKNYIYIDSKKILSQYIKSKPDLYYYDDTHWTPFAAEIISNSIKDVIDK</sequence>
<feature type="domain" description="AlgX/AlgJ SGNH hydrolase-like" evidence="7">
    <location>
        <begin position="166"/>
        <end position="266"/>
    </location>
</feature>
<evidence type="ECO:0000259" key="7">
    <source>
        <dbReference type="Pfam" id="PF16822"/>
    </source>
</evidence>
<comment type="caution">
    <text evidence="8">The sequence shown here is derived from an EMBL/GenBank/DDBJ whole genome shotgun (WGS) entry which is preliminary data.</text>
</comment>
<comment type="pathway">
    <text evidence="2">Glycan biosynthesis; alginate biosynthesis.</text>
</comment>
<accession>A0ABW8P5W7</accession>
<dbReference type="SUPFAM" id="SSF52266">
    <property type="entry name" value="SGNH hydrolase"/>
    <property type="match status" value="1"/>
</dbReference>
<keyword evidence="6" id="KW-0016">Alginate biosynthesis</keyword>
<evidence type="ECO:0000256" key="4">
    <source>
        <dbReference type="ARBA" id="ARBA00022729"/>
    </source>
</evidence>
<keyword evidence="5" id="KW-0574">Periplasm</keyword>
<keyword evidence="3" id="KW-0808">Transferase</keyword>
<evidence type="ECO:0000313" key="9">
    <source>
        <dbReference type="Proteomes" id="UP001621706"/>
    </source>
</evidence>
<dbReference type="EMBL" id="JAZGZP010000004">
    <property type="protein sequence ID" value="MFK6999934.1"/>
    <property type="molecule type" value="Genomic_DNA"/>
</dbReference>
<name>A0ABW8P5W7_9FLAO</name>
<protein>
    <recommendedName>
        <fullName evidence="7">AlgX/AlgJ SGNH hydrolase-like domain-containing protein</fullName>
    </recommendedName>
</protein>
<dbReference type="RefSeq" id="WP_165624170.1">
    <property type="nucleotide sequence ID" value="NZ_JAZGZP010000004.1"/>
</dbReference>